<feature type="region of interest" description="Disordered" evidence="1">
    <location>
        <begin position="1331"/>
        <end position="1361"/>
    </location>
</feature>
<feature type="chain" id="PRO_5014337280" evidence="2">
    <location>
        <begin position="21"/>
        <end position="1513"/>
    </location>
</feature>
<feature type="compositionally biased region" description="Gly residues" evidence="1">
    <location>
        <begin position="850"/>
        <end position="866"/>
    </location>
</feature>
<feature type="compositionally biased region" description="Polar residues" evidence="1">
    <location>
        <begin position="333"/>
        <end position="352"/>
    </location>
</feature>
<feature type="compositionally biased region" description="Low complexity" evidence="1">
    <location>
        <begin position="736"/>
        <end position="770"/>
    </location>
</feature>
<feature type="compositionally biased region" description="Polar residues" evidence="1">
    <location>
        <begin position="1174"/>
        <end position="1197"/>
    </location>
</feature>
<dbReference type="InParanoid" id="A0A2J7QFA3"/>
<feature type="region of interest" description="Disordered" evidence="1">
    <location>
        <begin position="1040"/>
        <end position="1063"/>
    </location>
</feature>
<proteinExistence type="predicted"/>
<feature type="region of interest" description="Disordered" evidence="1">
    <location>
        <begin position="1169"/>
        <end position="1197"/>
    </location>
</feature>
<feature type="compositionally biased region" description="Polar residues" evidence="1">
    <location>
        <begin position="557"/>
        <end position="571"/>
    </location>
</feature>
<feature type="region of interest" description="Disordered" evidence="1">
    <location>
        <begin position="1483"/>
        <end position="1513"/>
    </location>
</feature>
<feature type="signal peptide" evidence="2">
    <location>
        <begin position="1"/>
        <end position="20"/>
    </location>
</feature>
<feature type="region of interest" description="Disordered" evidence="1">
    <location>
        <begin position="812"/>
        <end position="916"/>
    </location>
</feature>
<feature type="compositionally biased region" description="Polar residues" evidence="1">
    <location>
        <begin position="1272"/>
        <end position="1284"/>
    </location>
</feature>
<feature type="region of interest" description="Disordered" evidence="1">
    <location>
        <begin position="329"/>
        <end position="377"/>
    </location>
</feature>
<feature type="compositionally biased region" description="Low complexity" evidence="1">
    <location>
        <begin position="1437"/>
        <end position="1449"/>
    </location>
</feature>
<feature type="region of interest" description="Disordered" evidence="1">
    <location>
        <begin position="557"/>
        <end position="639"/>
    </location>
</feature>
<accession>A0A2J7QFA3</accession>
<dbReference type="EMBL" id="NEVH01015301">
    <property type="protein sequence ID" value="PNF27267.1"/>
    <property type="molecule type" value="Genomic_DNA"/>
</dbReference>
<feature type="compositionally biased region" description="Gly residues" evidence="1">
    <location>
        <begin position="703"/>
        <end position="713"/>
    </location>
</feature>
<feature type="region of interest" description="Disordered" evidence="1">
    <location>
        <begin position="951"/>
        <end position="982"/>
    </location>
</feature>
<dbReference type="Proteomes" id="UP000235965">
    <property type="component" value="Unassembled WGS sequence"/>
</dbReference>
<feature type="region of interest" description="Disordered" evidence="1">
    <location>
        <begin position="666"/>
        <end position="794"/>
    </location>
</feature>
<evidence type="ECO:0000313" key="3">
    <source>
        <dbReference type="EMBL" id="PNF27267.1"/>
    </source>
</evidence>
<feature type="region of interest" description="Disordered" evidence="1">
    <location>
        <begin position="1272"/>
        <end position="1292"/>
    </location>
</feature>
<sequence>MPATVERVLQLALCCVVVTARPDDCVHGCQRKIHRTDYSWSSSQSSPSSDSANFNLQHGAMPFNFGSASNDFGTPGFGPLGTIHSGTSTYSNSPSSARSFSGSVRTREQVFSERGGYGGYDAVGRGGTIGDAAPSTNYARSGSLGFGTGTFGHASGLGNGRLNNANAVMLSSSGGLTQLGNGMEHGHSRFVTSFGSGLSGEGGPHVANGGNGARSSTSFVHRSNFEKYTEIGGVGNSDLGSGRLELSKVSGPRIGSNSLRSVANAFGSVGNSRNNLESTVYPSENVDRGTRFGTGINGARNSLSLKSGSMVRTTNGGLFGSEPSTKGVGFGSGASSNVSRTSIVSETRGSHSGRSKDYGRSGRLSDTGTSEAGSGLEGAGKQLRFFESVSRSRSGSFSESGRNIGANDFGGLIGSGTGIASDEFGSHDGAVNNLHVNREKGVGVGAVGGNVVISDGGEGEGGLRLLERGKVLSSGPTGPEIIISQSSTHSLKSSKARLVPTSGTSTSDFDDGIKGLEVKGTVGRNKEFIRSSTTYTLGGSELKRSFGSGHMGLTPDGSFSSLESSDNSGFVSASSKAEKFSKSPGEGLVSEEVSGGTDSDSESRLEGLRIPENVNSLGGNGGSSTGTVGDSGFENTRGVESGDIKSHIRLSSSASGSHTHSVIGLEDSDESVSNFGSPSVGNKNPNGIIVSRSSARGRSDVGGNSGSGTGGGVRDIDKRSEGDFTGSEGGIGKIFGISSRGSKSGPGSTTSGGSAGTSEAASGSEEISASVHRPTSNLRGGFNGSGGTTKSGLRGPAASFGHIYVVRESSSLQSGFDGEGGSSIPSHYGSGGTKDGSKAGNDGGTTISLGGFGGGSGPEGTPGSGGNSVSIADVNKLRDISSDFRDGSDDNNSRSGTFGGPEGGLGDSVLSGSRRDTGNAYGSGSYIVSGSGSSSFDSYAGSSGKSGHNYGFIDGGKHRGNIFGTESKRKTTSDSDITEGSAITRSGFSSNYEASDLGEINDHKNIFGSGDKKSHSLAFGSSAGNSYGLDRSDGGKKVSVSIFGDDSNTERGSTNGDFGDSSSSPFLSNYANSGLNGISGSQNIFRTSYVASVTHSKTIGSSSGSATGLLSNPELGTSGLVHKNDTESSFGRGSDIHVGSNSSDFESSIGRTSYLGSYGLQGNGFSGIRGTRSDVAQSQGQSGLDSDTSASSAESLTGGSGCGGAYGYDQVGRGCVEGNIGIRDEHQWKTANFAKERSTGEAVNSEDVGEDKSVDVHTTGDSAFVVGLEENTNSGRTNSFNTGTGTPGIVGENKERASAIGDIYETSKLRSGSSSSVVGGSVRGGFSGIRGTDSGGSSAQGGSVHGGEVRGPLAGNIPGNEFSSNANNFRSVGGYIRYVGGLRELGEIAALRGTGESDVNVRGDHSSSSLGVLSNGGADGIFGEINPYSIRRNMVQRSSSRSSLGGTTSAEGDARGEPAESEISNGSKNGFVVSHFWSSGGIPDCGSGLDGTDGTSNSDPPSSVGKHGSVKVG</sequence>
<feature type="region of interest" description="Disordered" evidence="1">
    <location>
        <begin position="1436"/>
        <end position="1467"/>
    </location>
</feature>
<feature type="compositionally biased region" description="Polar residues" evidence="1">
    <location>
        <begin position="1050"/>
        <end position="1063"/>
    </location>
</feature>
<keyword evidence="2" id="KW-0732">Signal</keyword>
<feature type="region of interest" description="Disordered" evidence="1">
    <location>
        <begin position="493"/>
        <end position="513"/>
    </location>
</feature>
<keyword evidence="4" id="KW-1185">Reference proteome</keyword>
<protein>
    <submittedName>
        <fullName evidence="3">Uncharacterized protein</fullName>
    </submittedName>
</protein>
<evidence type="ECO:0000313" key="4">
    <source>
        <dbReference type="Proteomes" id="UP000235965"/>
    </source>
</evidence>
<feature type="compositionally biased region" description="Gly residues" evidence="1">
    <location>
        <begin position="897"/>
        <end position="906"/>
    </location>
</feature>
<feature type="compositionally biased region" description="Low complexity" evidence="1">
    <location>
        <begin position="582"/>
        <end position="596"/>
    </location>
</feature>
<evidence type="ECO:0000256" key="2">
    <source>
        <dbReference type="SAM" id="SignalP"/>
    </source>
</evidence>
<organism evidence="3 4">
    <name type="scientific">Cryptotermes secundus</name>
    <dbReference type="NCBI Taxonomy" id="105785"/>
    <lineage>
        <taxon>Eukaryota</taxon>
        <taxon>Metazoa</taxon>
        <taxon>Ecdysozoa</taxon>
        <taxon>Arthropoda</taxon>
        <taxon>Hexapoda</taxon>
        <taxon>Insecta</taxon>
        <taxon>Pterygota</taxon>
        <taxon>Neoptera</taxon>
        <taxon>Polyneoptera</taxon>
        <taxon>Dictyoptera</taxon>
        <taxon>Blattodea</taxon>
        <taxon>Blattoidea</taxon>
        <taxon>Termitoidae</taxon>
        <taxon>Kalotermitidae</taxon>
        <taxon>Cryptotermitinae</taxon>
        <taxon>Cryptotermes</taxon>
    </lineage>
</organism>
<feature type="compositionally biased region" description="Basic and acidic residues" evidence="1">
    <location>
        <begin position="875"/>
        <end position="892"/>
    </location>
</feature>
<gene>
    <name evidence="3" type="ORF">B7P43_G05313</name>
</gene>
<reference evidence="3 4" key="1">
    <citation type="submission" date="2017-12" db="EMBL/GenBank/DDBJ databases">
        <title>Hemimetabolous genomes reveal molecular basis of termite eusociality.</title>
        <authorList>
            <person name="Harrison M.C."/>
            <person name="Jongepier E."/>
            <person name="Robertson H.M."/>
            <person name="Arning N."/>
            <person name="Bitard-Feildel T."/>
            <person name="Chao H."/>
            <person name="Childers C.P."/>
            <person name="Dinh H."/>
            <person name="Doddapaneni H."/>
            <person name="Dugan S."/>
            <person name="Gowin J."/>
            <person name="Greiner C."/>
            <person name="Han Y."/>
            <person name="Hu H."/>
            <person name="Hughes D.S.T."/>
            <person name="Huylmans A.-K."/>
            <person name="Kemena C."/>
            <person name="Kremer L.P.M."/>
            <person name="Lee S.L."/>
            <person name="Lopez-Ezquerra A."/>
            <person name="Mallet L."/>
            <person name="Monroy-Kuhn J.M."/>
            <person name="Moser A."/>
            <person name="Murali S.C."/>
            <person name="Muzny D.M."/>
            <person name="Otani S."/>
            <person name="Piulachs M.-D."/>
            <person name="Poelchau M."/>
            <person name="Qu J."/>
            <person name="Schaub F."/>
            <person name="Wada-Katsumata A."/>
            <person name="Worley K.C."/>
            <person name="Xie Q."/>
            <person name="Ylla G."/>
            <person name="Poulsen M."/>
            <person name="Gibbs R.A."/>
            <person name="Schal C."/>
            <person name="Richards S."/>
            <person name="Belles X."/>
            <person name="Korb J."/>
            <person name="Bornberg-Bauer E."/>
        </authorList>
    </citation>
    <scope>NUCLEOTIDE SEQUENCE [LARGE SCALE GENOMIC DNA]</scope>
    <source>
        <tissue evidence="3">Whole body</tissue>
    </source>
</reference>
<feature type="compositionally biased region" description="Polar residues" evidence="1">
    <location>
        <begin position="671"/>
        <end position="696"/>
    </location>
</feature>
<comment type="caution">
    <text evidence="3">The sequence shown here is derived from an EMBL/GenBank/DDBJ whole genome shotgun (WGS) entry which is preliminary data.</text>
</comment>
<name>A0A2J7QFA3_9NEOP</name>
<evidence type="ECO:0000256" key="1">
    <source>
        <dbReference type="SAM" id="MobiDB-lite"/>
    </source>
</evidence>